<evidence type="ECO:0000259" key="8">
    <source>
        <dbReference type="PROSITE" id="PS50928"/>
    </source>
</evidence>
<keyword evidence="3" id="KW-1003">Cell membrane</keyword>
<comment type="subcellular location">
    <subcellularLocation>
        <location evidence="1 7">Cell membrane</location>
        <topology evidence="1 7">Multi-pass membrane protein</topology>
    </subcellularLocation>
</comment>
<keyword evidence="6 7" id="KW-0472">Membrane</keyword>
<keyword evidence="4 7" id="KW-0812">Transmembrane</keyword>
<feature type="transmembrane region" description="Helical" evidence="7">
    <location>
        <begin position="12"/>
        <end position="39"/>
    </location>
</feature>
<dbReference type="SUPFAM" id="SSF161098">
    <property type="entry name" value="MetI-like"/>
    <property type="match status" value="1"/>
</dbReference>
<dbReference type="PROSITE" id="PS50928">
    <property type="entry name" value="ABC_TM1"/>
    <property type="match status" value="1"/>
</dbReference>
<dbReference type="InterPro" id="IPR035906">
    <property type="entry name" value="MetI-like_sf"/>
</dbReference>
<comment type="similarity">
    <text evidence="7">Belongs to the binding-protein-dependent transport system permease family.</text>
</comment>
<dbReference type="Pfam" id="PF00528">
    <property type="entry name" value="BPD_transp_1"/>
    <property type="match status" value="1"/>
</dbReference>
<dbReference type="GO" id="GO:0015226">
    <property type="term" value="F:carnitine transmembrane transporter activity"/>
    <property type="evidence" value="ECO:0007669"/>
    <property type="project" value="TreeGrafter"/>
</dbReference>
<evidence type="ECO:0000256" key="5">
    <source>
        <dbReference type="ARBA" id="ARBA00022989"/>
    </source>
</evidence>
<evidence type="ECO:0000256" key="2">
    <source>
        <dbReference type="ARBA" id="ARBA00022448"/>
    </source>
</evidence>
<reference evidence="9 10" key="1">
    <citation type="journal article" date="2013" name="PLoS Pathog.">
        <title>Genomic analysis of the Kiwifruit pathogen Pseudomonas syringae pv. actinidiae provides insight into the origins of an emergent plant disease.</title>
        <authorList>
            <person name="McCann H.C."/>
            <person name="Rikkerink E.H."/>
            <person name="Bertels F."/>
            <person name="Fiers M."/>
            <person name="Lu A."/>
            <person name="Rees-George J."/>
            <person name="Andersen M.T."/>
            <person name="Gleave A.P."/>
            <person name="Haubold B."/>
            <person name="Wohlers M.W."/>
            <person name="Guttman D.S."/>
            <person name="Wang P.W."/>
            <person name="Straub C."/>
            <person name="Vanneste J.L."/>
            <person name="Rainey P.B."/>
            <person name="Templeton M.D."/>
        </authorList>
    </citation>
    <scope>NUCLEOTIDE SEQUENCE [LARGE SCALE GENOMIC DNA]</scope>
    <source>
        <strain evidence="9 10">ICMP 19096</strain>
    </source>
</reference>
<dbReference type="AlphaFoldDB" id="A0A656JT70"/>
<accession>A0A656JT70</accession>
<evidence type="ECO:0000256" key="7">
    <source>
        <dbReference type="RuleBase" id="RU363032"/>
    </source>
</evidence>
<dbReference type="GO" id="GO:0005275">
    <property type="term" value="F:amine transmembrane transporter activity"/>
    <property type="evidence" value="ECO:0007669"/>
    <property type="project" value="TreeGrafter"/>
</dbReference>
<proteinExistence type="inferred from homology"/>
<evidence type="ECO:0000313" key="9">
    <source>
        <dbReference type="EMBL" id="EPN50725.1"/>
    </source>
</evidence>
<dbReference type="EMBL" id="AOKF01002352">
    <property type="protein sequence ID" value="EPN50725.1"/>
    <property type="molecule type" value="Genomic_DNA"/>
</dbReference>
<dbReference type="Gene3D" id="1.10.3720.10">
    <property type="entry name" value="MetI-like"/>
    <property type="match status" value="1"/>
</dbReference>
<dbReference type="GO" id="GO:0043190">
    <property type="term" value="C:ATP-binding cassette (ABC) transporter complex"/>
    <property type="evidence" value="ECO:0007669"/>
    <property type="project" value="TreeGrafter"/>
</dbReference>
<feature type="domain" description="ABC transmembrane type-1" evidence="8">
    <location>
        <begin position="1"/>
        <end position="77"/>
    </location>
</feature>
<keyword evidence="2 7" id="KW-0813">Transport</keyword>
<feature type="non-terminal residue" evidence="9">
    <location>
        <position position="1"/>
    </location>
</feature>
<evidence type="ECO:0000256" key="1">
    <source>
        <dbReference type="ARBA" id="ARBA00004651"/>
    </source>
</evidence>
<comment type="caution">
    <text evidence="7">Lacks conserved residue(s) required for the propagation of feature annotation.</text>
</comment>
<evidence type="ECO:0000313" key="10">
    <source>
        <dbReference type="Proteomes" id="UP000018849"/>
    </source>
</evidence>
<dbReference type="InterPro" id="IPR000515">
    <property type="entry name" value="MetI-like"/>
</dbReference>
<evidence type="ECO:0000256" key="4">
    <source>
        <dbReference type="ARBA" id="ARBA00022692"/>
    </source>
</evidence>
<protein>
    <submittedName>
        <fullName evidence="9">Protein ProW</fullName>
    </submittedName>
</protein>
<evidence type="ECO:0000256" key="6">
    <source>
        <dbReference type="ARBA" id="ARBA00023136"/>
    </source>
</evidence>
<dbReference type="Proteomes" id="UP000018849">
    <property type="component" value="Unassembled WGS sequence"/>
</dbReference>
<evidence type="ECO:0000256" key="3">
    <source>
        <dbReference type="ARBA" id="ARBA00022475"/>
    </source>
</evidence>
<dbReference type="GO" id="GO:0015871">
    <property type="term" value="P:choline transport"/>
    <property type="evidence" value="ECO:0007669"/>
    <property type="project" value="TreeGrafter"/>
</dbReference>
<gene>
    <name evidence="9" type="ORF">A245_27343</name>
</gene>
<dbReference type="PANTHER" id="PTHR47737">
    <property type="entry name" value="GLYCINE BETAINE/PROLINE BETAINE TRANSPORT SYSTEM PERMEASE PROTEIN PROW"/>
    <property type="match status" value="1"/>
</dbReference>
<comment type="caution">
    <text evidence="9">The sequence shown here is derived from an EMBL/GenBank/DDBJ whole genome shotgun (WGS) entry which is preliminary data.</text>
</comment>
<sequence>GWQMFYKIRLPFALPSIMAGVNQSLMMAFGMVVIAGIVGSGGLGQSIYDSVRTLDIAKSINAAVAIVVLTMILDRLAQSAIRPTRGA</sequence>
<organism evidence="9 10">
    <name type="scientific">Pseudomonas syringae pv. actinidiae ICMP 19096</name>
    <dbReference type="NCBI Taxonomy" id="1194405"/>
    <lineage>
        <taxon>Bacteria</taxon>
        <taxon>Pseudomonadati</taxon>
        <taxon>Pseudomonadota</taxon>
        <taxon>Gammaproteobacteria</taxon>
        <taxon>Pseudomonadales</taxon>
        <taxon>Pseudomonadaceae</taxon>
        <taxon>Pseudomonas</taxon>
        <taxon>Pseudomonas syringae</taxon>
    </lineage>
</organism>
<dbReference type="GO" id="GO:0031460">
    <property type="term" value="P:glycine betaine transport"/>
    <property type="evidence" value="ECO:0007669"/>
    <property type="project" value="TreeGrafter"/>
</dbReference>
<keyword evidence="5 7" id="KW-1133">Transmembrane helix</keyword>
<name>A0A656JT70_PSESF</name>
<dbReference type="PANTHER" id="PTHR47737:SF1">
    <property type="entry name" value="GLYCINE BETAINE_PROLINE BETAINE TRANSPORT SYSTEM PERMEASE PROTEIN PROW"/>
    <property type="match status" value="1"/>
</dbReference>